<organism evidence="1 2">
    <name type="scientific">Thetidibacter halocola</name>
    <dbReference type="NCBI Taxonomy" id="2827239"/>
    <lineage>
        <taxon>Bacteria</taxon>
        <taxon>Pseudomonadati</taxon>
        <taxon>Pseudomonadota</taxon>
        <taxon>Alphaproteobacteria</taxon>
        <taxon>Rhodobacterales</taxon>
        <taxon>Roseobacteraceae</taxon>
        <taxon>Thetidibacter</taxon>
    </lineage>
</organism>
<dbReference type="RefSeq" id="WP_212536651.1">
    <property type="nucleotide sequence ID" value="NZ_JAGTUU010000004.1"/>
</dbReference>
<gene>
    <name evidence="1" type="ORF">KB874_11115</name>
</gene>
<dbReference type="EMBL" id="JAGTUU010000004">
    <property type="protein sequence ID" value="MBS0124687.1"/>
    <property type="molecule type" value="Genomic_DNA"/>
</dbReference>
<evidence type="ECO:0000313" key="2">
    <source>
        <dbReference type="Proteomes" id="UP000681356"/>
    </source>
</evidence>
<sequence length="138" mass="15616">MRKLWQRWAWVIFAAVFAALIFVPDLLPQRAPDPVVMEHIQCAAVAVALGQFLFTRQEAGQSLDPAFLAAFEARQDRLQDYLEGLRRRDDRHNILVRPVIAEAETARDASVAADGDAYIDRAWQDLRSCHDKLFPGVA</sequence>
<comment type="caution">
    <text evidence="1">The sequence shown here is derived from an EMBL/GenBank/DDBJ whole genome shotgun (WGS) entry which is preliminary data.</text>
</comment>
<dbReference type="AlphaFoldDB" id="A0A8J7WBX1"/>
<accession>A0A8J7WBX1</accession>
<proteinExistence type="predicted"/>
<evidence type="ECO:0000313" key="1">
    <source>
        <dbReference type="EMBL" id="MBS0124687.1"/>
    </source>
</evidence>
<reference evidence="1" key="1">
    <citation type="submission" date="2021-04" db="EMBL/GenBank/DDBJ databases">
        <authorList>
            <person name="Yoon J."/>
        </authorList>
    </citation>
    <scope>NUCLEOTIDE SEQUENCE</scope>
    <source>
        <strain evidence="1">KMU-90</strain>
    </source>
</reference>
<protein>
    <submittedName>
        <fullName evidence="1">Uncharacterized protein</fullName>
    </submittedName>
</protein>
<dbReference type="Proteomes" id="UP000681356">
    <property type="component" value="Unassembled WGS sequence"/>
</dbReference>
<keyword evidence="2" id="KW-1185">Reference proteome</keyword>
<name>A0A8J7WBX1_9RHOB</name>